<dbReference type="PANTHER" id="PTHR43490">
    <property type="entry name" value="(+)-NEOMENTHOL DEHYDROGENASE"/>
    <property type="match status" value="1"/>
</dbReference>
<protein>
    <recommendedName>
        <fullName evidence="5">Short-chain dehydrogenase/reductase</fullName>
        <ecNumber evidence="5">1.1.1.-</ecNumber>
    </recommendedName>
</protein>
<dbReference type="PANTHER" id="PTHR43490:SF128">
    <property type="entry name" value="SHORT-CHAIN DEHYDROGENASE_REDUCTASE"/>
    <property type="match status" value="1"/>
</dbReference>
<dbReference type="KEGG" id="nta:107793914"/>
<proteinExistence type="inferred from homology"/>
<evidence type="ECO:0000313" key="6">
    <source>
        <dbReference type="Proteomes" id="UP000790787"/>
    </source>
</evidence>
<dbReference type="AlphaFoldDB" id="A0A1S4A5C2"/>
<dbReference type="InterPro" id="IPR002347">
    <property type="entry name" value="SDR_fam"/>
</dbReference>
<dbReference type="GeneID" id="107793914"/>
<dbReference type="PRINTS" id="PR00080">
    <property type="entry name" value="SDRFAMILY"/>
</dbReference>
<dbReference type="RefSeq" id="XP_016471848.1">
    <property type="nucleotide sequence ID" value="XM_016616362.1"/>
</dbReference>
<dbReference type="RefSeq" id="XP_016471848.1">
    <property type="nucleotide sequence ID" value="XM_016616362.2"/>
</dbReference>
<name>A0A1S4A5C2_TOBAC</name>
<dbReference type="STRING" id="4097.A0A1S4A5C2"/>
<dbReference type="GO" id="GO:0016616">
    <property type="term" value="F:oxidoreductase activity, acting on the CH-OH group of donors, NAD or NADP as acceptor"/>
    <property type="evidence" value="ECO:0007669"/>
    <property type="project" value="InterPro"/>
</dbReference>
<dbReference type="EC" id="1.1.1.-" evidence="5"/>
<comment type="similarity">
    <text evidence="1 4">Belongs to the short-chain dehydrogenases/reductases (SDR) family.</text>
</comment>
<evidence type="ECO:0000256" key="4">
    <source>
        <dbReference type="RuleBase" id="RU000363"/>
    </source>
</evidence>
<dbReference type="PaxDb" id="4097-A0A1S4A5C2"/>
<evidence type="ECO:0000256" key="3">
    <source>
        <dbReference type="ARBA" id="ARBA00023002"/>
    </source>
</evidence>
<evidence type="ECO:0000256" key="2">
    <source>
        <dbReference type="ARBA" id="ARBA00022857"/>
    </source>
</evidence>
<dbReference type="OMA" id="GAQTPVM"/>
<dbReference type="Gene3D" id="3.40.50.720">
    <property type="entry name" value="NAD(P)-binding Rossmann-like Domain"/>
    <property type="match status" value="1"/>
</dbReference>
<dbReference type="SUPFAM" id="SSF51735">
    <property type="entry name" value="NAD(P)-binding Rossmann-fold domains"/>
    <property type="match status" value="1"/>
</dbReference>
<dbReference type="InterPro" id="IPR036291">
    <property type="entry name" value="NAD(P)-bd_dom_sf"/>
</dbReference>
<reference evidence="7" key="2">
    <citation type="submission" date="2025-08" db="UniProtKB">
        <authorList>
            <consortium name="RefSeq"/>
        </authorList>
    </citation>
    <scope>IDENTIFICATION</scope>
    <source>
        <tissue evidence="7">Leaf</tissue>
    </source>
</reference>
<evidence type="ECO:0000313" key="7">
    <source>
        <dbReference type="RefSeq" id="XP_016471848.1"/>
    </source>
</evidence>
<organism evidence="6 7">
    <name type="scientific">Nicotiana tabacum</name>
    <name type="common">Common tobacco</name>
    <dbReference type="NCBI Taxonomy" id="4097"/>
    <lineage>
        <taxon>Eukaryota</taxon>
        <taxon>Viridiplantae</taxon>
        <taxon>Streptophyta</taxon>
        <taxon>Embryophyta</taxon>
        <taxon>Tracheophyta</taxon>
        <taxon>Spermatophyta</taxon>
        <taxon>Magnoliopsida</taxon>
        <taxon>eudicotyledons</taxon>
        <taxon>Gunneridae</taxon>
        <taxon>Pentapetalae</taxon>
        <taxon>asterids</taxon>
        <taxon>lamiids</taxon>
        <taxon>Solanales</taxon>
        <taxon>Solanaceae</taxon>
        <taxon>Nicotianoideae</taxon>
        <taxon>Nicotianeae</taxon>
        <taxon>Nicotiana</taxon>
    </lineage>
</organism>
<dbReference type="SMR" id="A0A1S4A5C2"/>
<dbReference type="FunFam" id="3.40.50.720:FF:000315">
    <property type="entry name" value="(+)-neomenthol dehydrogenase"/>
    <property type="match status" value="1"/>
</dbReference>
<dbReference type="Proteomes" id="UP000790787">
    <property type="component" value="Chromosome 8"/>
</dbReference>
<accession>A0A1S4A5C2</accession>
<reference evidence="6" key="1">
    <citation type="journal article" date="2014" name="Nat. Commun.">
        <title>The tobacco genome sequence and its comparison with those of tomato and potato.</title>
        <authorList>
            <person name="Sierro N."/>
            <person name="Battey J.N."/>
            <person name="Ouadi S."/>
            <person name="Bakaher N."/>
            <person name="Bovet L."/>
            <person name="Willig A."/>
            <person name="Goepfert S."/>
            <person name="Peitsch M.C."/>
            <person name="Ivanov N.V."/>
        </authorList>
    </citation>
    <scope>NUCLEOTIDE SEQUENCE [LARGE SCALE GENOMIC DNA]</scope>
</reference>
<sequence>MGKNERAQERREKRRQEISLLRTIPYSDHQRWWSTDTIVVVTGANRGIGFEIAHQLASHGLTVVLTSRDTRVGEEAAKVMQEGGLNVVFHQLDIVDPASIQTFSDWIKEKYGGLNILINNAGVNFNFGSDNSVEFAETVIQTNYFGTKSMIKAMIPLMRPSPFGARIINVTSRLGRLNGRRNRIANVNLRQQLEDVNSLSEELIDSTVNTFLEQVKDGTWVSGGWPQVFTDYSLSKLAANAYTRLMAKILSDRPDGHKIYMNCYCPGWVKTAMTAWAGHTSPPDAADTAVWLALLPDQFVSGKFFAERREINF</sequence>
<gene>
    <name evidence="7" type="primary">LOC107793914</name>
</gene>
<dbReference type="Pfam" id="PF00106">
    <property type="entry name" value="adh_short"/>
    <property type="match status" value="1"/>
</dbReference>
<dbReference type="InterPro" id="IPR045313">
    <property type="entry name" value="CBR1-like"/>
</dbReference>
<keyword evidence="2 5" id="KW-0521">NADP</keyword>
<evidence type="ECO:0000256" key="1">
    <source>
        <dbReference type="ARBA" id="ARBA00006484"/>
    </source>
</evidence>
<dbReference type="PRINTS" id="PR00081">
    <property type="entry name" value="GDHRDH"/>
</dbReference>
<keyword evidence="6" id="KW-1185">Reference proteome</keyword>
<evidence type="ECO:0000256" key="5">
    <source>
        <dbReference type="RuleBase" id="RU369024"/>
    </source>
</evidence>
<keyword evidence="3 5" id="KW-0560">Oxidoreductase</keyword>
<dbReference type="CDD" id="cd05324">
    <property type="entry name" value="carb_red_PTCR-like_SDR_c"/>
    <property type="match status" value="1"/>
</dbReference>
<dbReference type="OrthoDB" id="1933717at2759"/>